<accession>A0A2P2J222</accession>
<reference evidence="1" key="1">
    <citation type="submission" date="2018-02" db="EMBL/GenBank/DDBJ databases">
        <title>Rhizophora mucronata_Transcriptome.</title>
        <authorList>
            <person name="Meera S.P."/>
            <person name="Sreeshan A."/>
            <person name="Augustine A."/>
        </authorList>
    </citation>
    <scope>NUCLEOTIDE SEQUENCE</scope>
    <source>
        <tissue evidence="1">Leaf</tissue>
    </source>
</reference>
<evidence type="ECO:0000313" key="1">
    <source>
        <dbReference type="EMBL" id="MBW87509.1"/>
    </source>
</evidence>
<dbReference type="EMBL" id="GGEC01007026">
    <property type="protein sequence ID" value="MBW87509.1"/>
    <property type="molecule type" value="Transcribed_RNA"/>
</dbReference>
<sequence length="49" mass="5706">MIENVQYLRAQITKARYDPSEKKEWSMRVMRRPCAVNGVPTDVRILAAI</sequence>
<proteinExistence type="predicted"/>
<dbReference type="AlphaFoldDB" id="A0A2P2J222"/>
<name>A0A2P2J222_RHIMU</name>
<protein>
    <submittedName>
        <fullName evidence="1">Uncharacterized protein LOC105129583</fullName>
    </submittedName>
</protein>
<organism evidence="1">
    <name type="scientific">Rhizophora mucronata</name>
    <name type="common">Asiatic mangrove</name>
    <dbReference type="NCBI Taxonomy" id="61149"/>
    <lineage>
        <taxon>Eukaryota</taxon>
        <taxon>Viridiplantae</taxon>
        <taxon>Streptophyta</taxon>
        <taxon>Embryophyta</taxon>
        <taxon>Tracheophyta</taxon>
        <taxon>Spermatophyta</taxon>
        <taxon>Magnoliopsida</taxon>
        <taxon>eudicotyledons</taxon>
        <taxon>Gunneridae</taxon>
        <taxon>Pentapetalae</taxon>
        <taxon>rosids</taxon>
        <taxon>fabids</taxon>
        <taxon>Malpighiales</taxon>
        <taxon>Rhizophoraceae</taxon>
        <taxon>Rhizophora</taxon>
    </lineage>
</organism>